<evidence type="ECO:0000313" key="3">
    <source>
        <dbReference type="Proteomes" id="UP000243515"/>
    </source>
</evidence>
<reference evidence="2 3" key="1">
    <citation type="journal article" date="2015" name="Environ. Microbiol.">
        <title>Metagenome sequence of Elaphomyces granulatus from sporocarp tissue reveals Ascomycota ectomycorrhizal fingerprints of genome expansion and a Proteobacteria-rich microbiome.</title>
        <authorList>
            <person name="Quandt C.A."/>
            <person name="Kohler A."/>
            <person name="Hesse C.N."/>
            <person name="Sharpton T.J."/>
            <person name="Martin F."/>
            <person name="Spatafora J.W."/>
        </authorList>
    </citation>
    <scope>NUCLEOTIDE SEQUENCE [LARGE SCALE GENOMIC DNA]</scope>
    <source>
        <strain evidence="2 3">OSC145934</strain>
    </source>
</reference>
<sequence length="25" mass="2740">MSNGKVGTLKTPHGKKSKTFLVPRK</sequence>
<feature type="non-terminal residue" evidence="2">
    <location>
        <position position="25"/>
    </location>
</feature>
<dbReference type="Proteomes" id="UP000243515">
    <property type="component" value="Unassembled WGS sequence"/>
</dbReference>
<proteinExistence type="predicted"/>
<gene>
    <name evidence="2" type="ORF">Egran_02842</name>
</gene>
<organism evidence="2 3">
    <name type="scientific">Elaphomyces granulatus</name>
    <dbReference type="NCBI Taxonomy" id="519963"/>
    <lineage>
        <taxon>Eukaryota</taxon>
        <taxon>Fungi</taxon>
        <taxon>Dikarya</taxon>
        <taxon>Ascomycota</taxon>
        <taxon>Pezizomycotina</taxon>
        <taxon>Eurotiomycetes</taxon>
        <taxon>Eurotiomycetidae</taxon>
        <taxon>Eurotiales</taxon>
        <taxon>Elaphomycetaceae</taxon>
        <taxon>Elaphomyces</taxon>
    </lineage>
</organism>
<dbReference type="AlphaFoldDB" id="A0A232LYZ6"/>
<name>A0A232LYZ6_9EURO</name>
<evidence type="ECO:0000313" key="2">
    <source>
        <dbReference type="EMBL" id="OXV09393.1"/>
    </source>
</evidence>
<accession>A0A232LYZ6</accession>
<evidence type="ECO:0000256" key="1">
    <source>
        <dbReference type="SAM" id="MobiDB-lite"/>
    </source>
</evidence>
<keyword evidence="3" id="KW-1185">Reference proteome</keyword>
<feature type="compositionally biased region" description="Basic residues" evidence="1">
    <location>
        <begin position="12"/>
        <end position="25"/>
    </location>
</feature>
<protein>
    <submittedName>
        <fullName evidence="2">Uncharacterized protein</fullName>
    </submittedName>
</protein>
<feature type="region of interest" description="Disordered" evidence="1">
    <location>
        <begin position="1"/>
        <end position="25"/>
    </location>
</feature>
<dbReference type="EMBL" id="NPHW01003569">
    <property type="protein sequence ID" value="OXV09393.1"/>
    <property type="molecule type" value="Genomic_DNA"/>
</dbReference>
<comment type="caution">
    <text evidence="2">The sequence shown here is derived from an EMBL/GenBank/DDBJ whole genome shotgun (WGS) entry which is preliminary data.</text>
</comment>